<protein>
    <submittedName>
        <fullName evidence="1">Uncharacterized protein</fullName>
    </submittedName>
</protein>
<comment type="caution">
    <text evidence="1">The sequence shown here is derived from an EMBL/GenBank/DDBJ whole genome shotgun (WGS) entry which is preliminary data.</text>
</comment>
<organism evidence="1 2">
    <name type="scientific">Larimichthys crocea</name>
    <name type="common">Large yellow croaker</name>
    <name type="synonym">Pseudosciaena crocea</name>
    <dbReference type="NCBI Taxonomy" id="215358"/>
    <lineage>
        <taxon>Eukaryota</taxon>
        <taxon>Metazoa</taxon>
        <taxon>Chordata</taxon>
        <taxon>Craniata</taxon>
        <taxon>Vertebrata</taxon>
        <taxon>Euteleostomi</taxon>
        <taxon>Actinopterygii</taxon>
        <taxon>Neopterygii</taxon>
        <taxon>Teleostei</taxon>
        <taxon>Neoteleostei</taxon>
        <taxon>Acanthomorphata</taxon>
        <taxon>Eupercaria</taxon>
        <taxon>Sciaenidae</taxon>
        <taxon>Larimichthys</taxon>
    </lineage>
</organism>
<reference evidence="1" key="1">
    <citation type="submission" date="2018-11" db="EMBL/GenBank/DDBJ databases">
        <title>The sequence and de novo assembly of Larimichthys crocea genome using PacBio and Hi-C technologies.</title>
        <authorList>
            <person name="Xu P."/>
            <person name="Chen B."/>
            <person name="Zhou Z."/>
            <person name="Ke Q."/>
            <person name="Wu Y."/>
            <person name="Bai H."/>
            <person name="Pu F."/>
        </authorList>
    </citation>
    <scope>NUCLEOTIDE SEQUENCE</scope>
    <source>
        <tissue evidence="1">Muscle</tissue>
    </source>
</reference>
<keyword evidence="2" id="KW-1185">Reference proteome</keyword>
<dbReference type="Proteomes" id="UP000793456">
    <property type="component" value="Chromosome XIX"/>
</dbReference>
<evidence type="ECO:0000313" key="1">
    <source>
        <dbReference type="EMBL" id="TMS06751.1"/>
    </source>
</evidence>
<gene>
    <name evidence="1" type="ORF">E3U43_016510</name>
</gene>
<name>A0ACD3QJ61_LARCR</name>
<evidence type="ECO:0000313" key="2">
    <source>
        <dbReference type="Proteomes" id="UP000793456"/>
    </source>
</evidence>
<sequence>MKKTKQNKNSEFHICLTPCDESAFVTVTCISAQTDNAKQKRHFRLFVRGQAHNWMSSVNMILSRVIQPGAYLLAFWIVIYFHSVRCPDINTLHPQNTKKKNIKRTFVFKCFTTALNDLSPITWQANP</sequence>
<dbReference type="EMBL" id="CM011692">
    <property type="protein sequence ID" value="TMS06751.1"/>
    <property type="molecule type" value="Genomic_DNA"/>
</dbReference>
<accession>A0ACD3QJ61</accession>
<proteinExistence type="predicted"/>